<evidence type="ECO:0000259" key="4">
    <source>
        <dbReference type="PROSITE" id="PS50932"/>
    </source>
</evidence>
<dbReference type="SUPFAM" id="SSF53822">
    <property type="entry name" value="Periplasmic binding protein-like I"/>
    <property type="match status" value="1"/>
</dbReference>
<dbReference type="Gene3D" id="1.10.260.40">
    <property type="entry name" value="lambda repressor-like DNA-binding domains"/>
    <property type="match status" value="1"/>
</dbReference>
<gene>
    <name evidence="5" type="ORF">IAD24_03750</name>
</gene>
<dbReference type="PRINTS" id="PR00036">
    <property type="entry name" value="HTHLACI"/>
</dbReference>
<dbReference type="Pfam" id="PF00356">
    <property type="entry name" value="LacI"/>
    <property type="match status" value="1"/>
</dbReference>
<name>A0A9D1N3T4_9FIRM</name>
<dbReference type="PANTHER" id="PTHR30146">
    <property type="entry name" value="LACI-RELATED TRANSCRIPTIONAL REPRESSOR"/>
    <property type="match status" value="1"/>
</dbReference>
<dbReference type="SMART" id="SM00354">
    <property type="entry name" value="HTH_LACI"/>
    <property type="match status" value="1"/>
</dbReference>
<proteinExistence type="predicted"/>
<dbReference type="PANTHER" id="PTHR30146:SF138">
    <property type="entry name" value="TRANSCRIPTIONAL REGULATORY PROTEIN"/>
    <property type="match status" value="1"/>
</dbReference>
<evidence type="ECO:0000256" key="1">
    <source>
        <dbReference type="ARBA" id="ARBA00023015"/>
    </source>
</evidence>
<accession>A0A9D1N3T4</accession>
<keyword evidence="1" id="KW-0805">Transcription regulation</keyword>
<dbReference type="Proteomes" id="UP000824128">
    <property type="component" value="Unassembled WGS sequence"/>
</dbReference>
<reference evidence="5" key="2">
    <citation type="journal article" date="2021" name="PeerJ">
        <title>Extensive microbial diversity within the chicken gut microbiome revealed by metagenomics and culture.</title>
        <authorList>
            <person name="Gilroy R."/>
            <person name="Ravi A."/>
            <person name="Getino M."/>
            <person name="Pursley I."/>
            <person name="Horton D.L."/>
            <person name="Alikhan N.F."/>
            <person name="Baker D."/>
            <person name="Gharbi K."/>
            <person name="Hall N."/>
            <person name="Watson M."/>
            <person name="Adriaenssens E.M."/>
            <person name="Foster-Nyarko E."/>
            <person name="Jarju S."/>
            <person name="Secka A."/>
            <person name="Antonio M."/>
            <person name="Oren A."/>
            <person name="Chaudhuri R.R."/>
            <person name="La Ragione R."/>
            <person name="Hildebrand F."/>
            <person name="Pallen M.J."/>
        </authorList>
    </citation>
    <scope>NUCLEOTIDE SEQUENCE</scope>
    <source>
        <strain evidence="5">ChiGjej2B2-16831</strain>
    </source>
</reference>
<dbReference type="CDD" id="cd01392">
    <property type="entry name" value="HTH_LacI"/>
    <property type="match status" value="1"/>
</dbReference>
<evidence type="ECO:0000256" key="3">
    <source>
        <dbReference type="ARBA" id="ARBA00023163"/>
    </source>
</evidence>
<dbReference type="InterPro" id="IPR028082">
    <property type="entry name" value="Peripla_BP_I"/>
</dbReference>
<organism evidence="5 6">
    <name type="scientific">Candidatus Aphodomorpha intestinavium</name>
    <dbReference type="NCBI Taxonomy" id="2840672"/>
    <lineage>
        <taxon>Bacteria</taxon>
        <taxon>Bacillati</taxon>
        <taxon>Bacillota</taxon>
        <taxon>Clostridia</taxon>
        <taxon>Eubacteriales</taxon>
        <taxon>Candidatus Aphodomorpha</taxon>
    </lineage>
</organism>
<dbReference type="Gene3D" id="3.40.50.2300">
    <property type="match status" value="2"/>
</dbReference>
<dbReference type="GO" id="GO:0003700">
    <property type="term" value="F:DNA-binding transcription factor activity"/>
    <property type="evidence" value="ECO:0007669"/>
    <property type="project" value="TreeGrafter"/>
</dbReference>
<dbReference type="Pfam" id="PF13377">
    <property type="entry name" value="Peripla_BP_3"/>
    <property type="match status" value="1"/>
</dbReference>
<evidence type="ECO:0000256" key="2">
    <source>
        <dbReference type="ARBA" id="ARBA00023125"/>
    </source>
</evidence>
<dbReference type="SUPFAM" id="SSF47413">
    <property type="entry name" value="lambda repressor-like DNA-binding domains"/>
    <property type="match status" value="1"/>
</dbReference>
<dbReference type="EMBL" id="DVNZ01000121">
    <property type="protein sequence ID" value="HIU94252.1"/>
    <property type="molecule type" value="Genomic_DNA"/>
</dbReference>
<feature type="domain" description="HTH lacI-type" evidence="4">
    <location>
        <begin position="1"/>
        <end position="55"/>
    </location>
</feature>
<keyword evidence="3" id="KW-0804">Transcription</keyword>
<dbReference type="InterPro" id="IPR000843">
    <property type="entry name" value="HTH_LacI"/>
</dbReference>
<protein>
    <submittedName>
        <fullName evidence="5">LacI family DNA-binding transcriptional regulator</fullName>
    </submittedName>
</protein>
<dbReference type="GO" id="GO:0000976">
    <property type="term" value="F:transcription cis-regulatory region binding"/>
    <property type="evidence" value="ECO:0007669"/>
    <property type="project" value="TreeGrafter"/>
</dbReference>
<comment type="caution">
    <text evidence="5">The sequence shown here is derived from an EMBL/GenBank/DDBJ whole genome shotgun (WGS) entry which is preliminary data.</text>
</comment>
<sequence length="338" mass="37314">MNIKEIARAAGVSVATISRVLNHPEQVLPETREHVLAVMKEHHYTPNWFARGLNLGRTNTIALLVPNLELNRFQQLICGVETVARSKQYAVILCHTENDPAQELAYLEMVRTRHIDGVIFAPSSLSRQQREPLLSDGVPCVHVGRGAESGFDAMCYIDQEESAFRLTQHLLSLGHESIGLLLDDRLRLEAAQVEAGCRRALAGTQARLMLWSCRSTIPDGFNAGYRILRAGGKPPRALITFSDRQAFGVLRAAERLDVAVPEELALATLADSPLCPIVSPAVTGMEQPTARLGMLAARMLFDRIESGAPAAAQEIVLQPKLKIRRSCGNRKHIYELFD</sequence>
<dbReference type="InterPro" id="IPR046335">
    <property type="entry name" value="LacI/GalR-like_sensor"/>
</dbReference>
<reference evidence="5" key="1">
    <citation type="submission" date="2020-10" db="EMBL/GenBank/DDBJ databases">
        <authorList>
            <person name="Gilroy R."/>
        </authorList>
    </citation>
    <scope>NUCLEOTIDE SEQUENCE</scope>
    <source>
        <strain evidence="5">ChiGjej2B2-16831</strain>
    </source>
</reference>
<dbReference type="CDD" id="cd06267">
    <property type="entry name" value="PBP1_LacI_sugar_binding-like"/>
    <property type="match status" value="1"/>
</dbReference>
<dbReference type="AlphaFoldDB" id="A0A9D1N3T4"/>
<keyword evidence="2 5" id="KW-0238">DNA-binding</keyword>
<dbReference type="PROSITE" id="PS00356">
    <property type="entry name" value="HTH_LACI_1"/>
    <property type="match status" value="1"/>
</dbReference>
<dbReference type="PROSITE" id="PS50932">
    <property type="entry name" value="HTH_LACI_2"/>
    <property type="match status" value="1"/>
</dbReference>
<evidence type="ECO:0000313" key="6">
    <source>
        <dbReference type="Proteomes" id="UP000824128"/>
    </source>
</evidence>
<evidence type="ECO:0000313" key="5">
    <source>
        <dbReference type="EMBL" id="HIU94252.1"/>
    </source>
</evidence>
<dbReference type="InterPro" id="IPR010982">
    <property type="entry name" value="Lambda_DNA-bd_dom_sf"/>
</dbReference>